<organism evidence="3 4">
    <name type="scientific">Nesidiocoris tenuis</name>
    <dbReference type="NCBI Taxonomy" id="355587"/>
    <lineage>
        <taxon>Eukaryota</taxon>
        <taxon>Metazoa</taxon>
        <taxon>Ecdysozoa</taxon>
        <taxon>Arthropoda</taxon>
        <taxon>Hexapoda</taxon>
        <taxon>Insecta</taxon>
        <taxon>Pterygota</taxon>
        <taxon>Neoptera</taxon>
        <taxon>Paraneoptera</taxon>
        <taxon>Hemiptera</taxon>
        <taxon>Heteroptera</taxon>
        <taxon>Panheteroptera</taxon>
        <taxon>Cimicomorpha</taxon>
        <taxon>Miridae</taxon>
        <taxon>Dicyphina</taxon>
        <taxon>Nesidiocoris</taxon>
    </lineage>
</organism>
<evidence type="ECO:0000313" key="4">
    <source>
        <dbReference type="Proteomes" id="UP000479000"/>
    </source>
</evidence>
<evidence type="ECO:0000256" key="2">
    <source>
        <dbReference type="SAM" id="MobiDB-lite"/>
    </source>
</evidence>
<keyword evidence="4" id="KW-1185">Reference proteome</keyword>
<reference evidence="3 4" key="1">
    <citation type="submission" date="2020-02" db="EMBL/GenBank/DDBJ databases">
        <authorList>
            <person name="Ferguson B K."/>
        </authorList>
    </citation>
    <scope>NUCLEOTIDE SEQUENCE [LARGE SCALE GENOMIC DNA]</scope>
</reference>
<accession>A0A6H5G2R9</accession>
<gene>
    <name evidence="3" type="ORF">NTEN_LOCUS2872</name>
</gene>
<dbReference type="InterPro" id="IPR050821">
    <property type="entry name" value="Cytosolic_carboxypeptidase"/>
</dbReference>
<dbReference type="Gene3D" id="2.60.40.3120">
    <property type="match status" value="1"/>
</dbReference>
<evidence type="ECO:0000256" key="1">
    <source>
        <dbReference type="ARBA" id="ARBA00001947"/>
    </source>
</evidence>
<feature type="region of interest" description="Disordered" evidence="2">
    <location>
        <begin position="1"/>
        <end position="38"/>
    </location>
</feature>
<protein>
    <submittedName>
        <fullName evidence="3">Uncharacterized protein</fullName>
    </submittedName>
</protein>
<evidence type="ECO:0000313" key="3">
    <source>
        <dbReference type="EMBL" id="CAA9996325.1"/>
    </source>
</evidence>
<dbReference type="EMBL" id="CADCXU010004559">
    <property type="protein sequence ID" value="CAA9996325.1"/>
    <property type="molecule type" value="Genomic_DNA"/>
</dbReference>
<dbReference type="PANTHER" id="PTHR12756">
    <property type="entry name" value="CYTOSOLIC CARBOXYPEPTIDASE"/>
    <property type="match status" value="1"/>
</dbReference>
<sequence length="270" mass="31169">MRNMHEKKNSARSPGRWLSEGPAEGEHQNGRVSCGHRTPREWQTDEIVDPHFHTTNTCRLLSIEQHAIFHTSPWSKTQLLGPTAPKSDQGFDTKWTDEILAKNFVQPLPILSHLLAGIEEHAEESEDSENEGSMGNVTRVVMRPAGHSGKAKKGNLGFVDLISQHEYDLFIRPDTCNPRVRMSFNFTVENSKPDQRVIMNIINFSKKRNCFLYGMTPIVKSTSRPIWYEKTVCEYFMSNFVRVDSRSDVRWVQSIMFFNNLASWWRIREG</sequence>
<dbReference type="AlphaFoldDB" id="A0A6H5G2R9"/>
<dbReference type="OrthoDB" id="10253041at2759"/>
<dbReference type="Proteomes" id="UP000479000">
    <property type="component" value="Unassembled WGS sequence"/>
</dbReference>
<proteinExistence type="predicted"/>
<comment type="cofactor">
    <cofactor evidence="1">
        <name>Zn(2+)</name>
        <dbReference type="ChEBI" id="CHEBI:29105"/>
    </cofactor>
</comment>
<name>A0A6H5G2R9_9HEMI</name>
<dbReference type="PANTHER" id="PTHR12756:SF9">
    <property type="entry name" value="CYTOSOLIC CARBOXYPEPTIDASE 6"/>
    <property type="match status" value="1"/>
</dbReference>